<dbReference type="InterPro" id="IPR003000">
    <property type="entry name" value="Sirtuin"/>
</dbReference>
<dbReference type="Gene3D" id="3.40.50.1220">
    <property type="entry name" value="TPP-binding domain"/>
    <property type="match status" value="1"/>
</dbReference>
<name>A0ABW5FUT5_9PSEU</name>
<reference evidence="7" key="1">
    <citation type="journal article" date="2019" name="Int. J. Syst. Evol. Microbiol.">
        <title>The Global Catalogue of Microorganisms (GCM) 10K type strain sequencing project: providing services to taxonomists for standard genome sequencing and annotation.</title>
        <authorList>
            <consortium name="The Broad Institute Genomics Platform"/>
            <consortium name="The Broad Institute Genome Sequencing Center for Infectious Disease"/>
            <person name="Wu L."/>
            <person name="Ma J."/>
        </authorList>
    </citation>
    <scope>NUCLEOTIDE SEQUENCE [LARGE SCALE GENOMIC DNA]</scope>
    <source>
        <strain evidence="7">CGMCC 4.7645</strain>
    </source>
</reference>
<dbReference type="Pfam" id="PF02146">
    <property type="entry name" value="SIR2"/>
    <property type="match status" value="1"/>
</dbReference>
<keyword evidence="3" id="KW-0520">NAD</keyword>
<dbReference type="EMBL" id="JBHUKR010000007">
    <property type="protein sequence ID" value="MFD2417532.1"/>
    <property type="molecule type" value="Genomic_DNA"/>
</dbReference>
<comment type="caution">
    <text evidence="6">The sequence shown here is derived from an EMBL/GenBank/DDBJ whole genome shotgun (WGS) entry which is preliminary data.</text>
</comment>
<evidence type="ECO:0000313" key="6">
    <source>
        <dbReference type="EMBL" id="MFD2417532.1"/>
    </source>
</evidence>
<evidence type="ECO:0000259" key="5">
    <source>
        <dbReference type="PROSITE" id="PS50305"/>
    </source>
</evidence>
<keyword evidence="7" id="KW-1185">Reference proteome</keyword>
<evidence type="ECO:0000256" key="3">
    <source>
        <dbReference type="ARBA" id="ARBA00023027"/>
    </source>
</evidence>
<dbReference type="PANTHER" id="PTHR11085">
    <property type="entry name" value="NAD-DEPENDENT PROTEIN DEACYLASE SIRTUIN-5, MITOCHONDRIAL-RELATED"/>
    <property type="match status" value="1"/>
</dbReference>
<dbReference type="Proteomes" id="UP001597417">
    <property type="component" value="Unassembled WGS sequence"/>
</dbReference>
<proteinExistence type="predicted"/>
<sequence>MPSNDPLDRAAELIAGADALLVCAGAGMGVDSGLPDFRGNEGFWRAYPPYARLGLSFAALADPQHFAEDPELAWGFYGHRLQLYRETEPHDGFDMLRQWGTRKPLAVLTSNVDGQFAKAGFPLVTEVHGSIHHLQCVKPCEPDIWPVDDLQVSIDEDMRARVPLPECRHCGALARPNILMFGDFDWISHRSDLQLRELTEWRRAHPRPVVLELGAGTAVPTVRRYAELASAANGALIRINPRDPEIRHDRGISLPYGALETLTALHARLGIQ</sequence>
<keyword evidence="2" id="KW-0808">Transferase</keyword>
<dbReference type="RefSeq" id="WP_378265366.1">
    <property type="nucleotide sequence ID" value="NZ_JBHUKR010000007.1"/>
</dbReference>
<dbReference type="PANTHER" id="PTHR11085:SF4">
    <property type="entry name" value="NAD-DEPENDENT PROTEIN DEACYLASE"/>
    <property type="match status" value="1"/>
</dbReference>
<evidence type="ECO:0000256" key="2">
    <source>
        <dbReference type="ARBA" id="ARBA00022679"/>
    </source>
</evidence>
<dbReference type="PROSITE" id="PS50305">
    <property type="entry name" value="SIRTUIN"/>
    <property type="match status" value="1"/>
</dbReference>
<dbReference type="InterPro" id="IPR050134">
    <property type="entry name" value="NAD-dep_sirtuin_deacylases"/>
</dbReference>
<protein>
    <recommendedName>
        <fullName evidence="1">protein acetyllysine N-acetyltransferase</fullName>
        <ecNumber evidence="1">2.3.1.286</ecNumber>
    </recommendedName>
</protein>
<dbReference type="EC" id="2.3.1.286" evidence="1"/>
<evidence type="ECO:0000256" key="4">
    <source>
        <dbReference type="PROSITE-ProRule" id="PRU00236"/>
    </source>
</evidence>
<accession>A0ABW5FUT5</accession>
<evidence type="ECO:0000313" key="7">
    <source>
        <dbReference type="Proteomes" id="UP001597417"/>
    </source>
</evidence>
<comment type="caution">
    <text evidence="4">Lacks conserved residue(s) required for the propagation of feature annotation.</text>
</comment>
<dbReference type="Gene3D" id="3.30.1600.10">
    <property type="entry name" value="SIR2/SIRT2 'Small Domain"/>
    <property type="match status" value="1"/>
</dbReference>
<organism evidence="6 7">
    <name type="scientific">Amycolatopsis pigmentata</name>
    <dbReference type="NCBI Taxonomy" id="450801"/>
    <lineage>
        <taxon>Bacteria</taxon>
        <taxon>Bacillati</taxon>
        <taxon>Actinomycetota</taxon>
        <taxon>Actinomycetes</taxon>
        <taxon>Pseudonocardiales</taxon>
        <taxon>Pseudonocardiaceae</taxon>
        <taxon>Amycolatopsis</taxon>
    </lineage>
</organism>
<dbReference type="InterPro" id="IPR026590">
    <property type="entry name" value="Ssirtuin_cat_dom"/>
</dbReference>
<dbReference type="SUPFAM" id="SSF52467">
    <property type="entry name" value="DHS-like NAD/FAD-binding domain"/>
    <property type="match status" value="1"/>
</dbReference>
<feature type="domain" description="Deacetylase sirtuin-type" evidence="5">
    <location>
        <begin position="1"/>
        <end position="272"/>
    </location>
</feature>
<evidence type="ECO:0000256" key="1">
    <source>
        <dbReference type="ARBA" id="ARBA00012928"/>
    </source>
</evidence>
<gene>
    <name evidence="6" type="ORF">ACFSXZ_14475</name>
</gene>
<dbReference type="InterPro" id="IPR026591">
    <property type="entry name" value="Sirtuin_cat_small_dom_sf"/>
</dbReference>
<dbReference type="InterPro" id="IPR029035">
    <property type="entry name" value="DHS-like_NAD/FAD-binding_dom"/>
</dbReference>